<dbReference type="OrthoDB" id="663011at2"/>
<dbReference type="CDD" id="cd00038">
    <property type="entry name" value="CAP_ED"/>
    <property type="match status" value="1"/>
</dbReference>
<accession>A0A1V9FFM1</accession>
<evidence type="ECO:0000259" key="1">
    <source>
        <dbReference type="Pfam" id="PF00027"/>
    </source>
</evidence>
<name>A0A1V9FFM1_9BACT</name>
<dbReference type="Gene3D" id="2.60.120.10">
    <property type="entry name" value="Jelly Rolls"/>
    <property type="match status" value="1"/>
</dbReference>
<dbReference type="STRING" id="1703345.A3860_11400"/>
<dbReference type="Proteomes" id="UP000192796">
    <property type="component" value="Unassembled WGS sequence"/>
</dbReference>
<dbReference type="Pfam" id="PF00027">
    <property type="entry name" value="cNMP_binding"/>
    <property type="match status" value="1"/>
</dbReference>
<keyword evidence="3" id="KW-1185">Reference proteome</keyword>
<dbReference type="AlphaFoldDB" id="A0A1V9FFM1"/>
<comment type="caution">
    <text evidence="2">The sequence shown here is derived from an EMBL/GenBank/DDBJ whole genome shotgun (WGS) entry which is preliminary data.</text>
</comment>
<dbReference type="InterPro" id="IPR018490">
    <property type="entry name" value="cNMP-bd_dom_sf"/>
</dbReference>
<evidence type="ECO:0000313" key="3">
    <source>
        <dbReference type="Proteomes" id="UP000192796"/>
    </source>
</evidence>
<evidence type="ECO:0000313" key="2">
    <source>
        <dbReference type="EMBL" id="OQP57162.1"/>
    </source>
</evidence>
<proteinExistence type="predicted"/>
<dbReference type="SUPFAM" id="SSF51206">
    <property type="entry name" value="cAMP-binding domain-like"/>
    <property type="match status" value="1"/>
</dbReference>
<reference evidence="2 3" key="1">
    <citation type="submission" date="2016-03" db="EMBL/GenBank/DDBJ databases">
        <title>Niastella vici sp. nov., isolated from farmland soil.</title>
        <authorList>
            <person name="Chen L."/>
            <person name="Wang D."/>
            <person name="Yang S."/>
            <person name="Wang G."/>
        </authorList>
    </citation>
    <scope>NUCLEOTIDE SEQUENCE [LARGE SCALE GENOMIC DNA]</scope>
    <source>
        <strain evidence="2 3">DJ57</strain>
    </source>
</reference>
<gene>
    <name evidence="2" type="ORF">A3860_11400</name>
</gene>
<dbReference type="RefSeq" id="WP_081156126.1">
    <property type="nucleotide sequence ID" value="NZ_LVYD01000124.1"/>
</dbReference>
<dbReference type="InterPro" id="IPR014710">
    <property type="entry name" value="RmlC-like_jellyroll"/>
</dbReference>
<protein>
    <recommendedName>
        <fullName evidence="1">Cyclic nucleotide-binding domain-containing protein</fullName>
    </recommendedName>
</protein>
<dbReference type="InterPro" id="IPR000595">
    <property type="entry name" value="cNMP-bd_dom"/>
</dbReference>
<organism evidence="2 3">
    <name type="scientific">Niastella vici</name>
    <dbReference type="NCBI Taxonomy" id="1703345"/>
    <lineage>
        <taxon>Bacteria</taxon>
        <taxon>Pseudomonadati</taxon>
        <taxon>Bacteroidota</taxon>
        <taxon>Chitinophagia</taxon>
        <taxon>Chitinophagales</taxon>
        <taxon>Chitinophagaceae</taxon>
        <taxon>Niastella</taxon>
    </lineage>
</organism>
<feature type="domain" description="Cyclic nucleotide-binding" evidence="1">
    <location>
        <begin position="36"/>
        <end position="122"/>
    </location>
</feature>
<sequence length="195" mass="22524">MSSHPFDFTPLQSYLSQLASFDETDWHCLEEIASIKQFDKKEYIQKAGRPCKTVGFILEGCVRWVKDLNGVERTFDFAVTNDFVTDYVSIITGKPSEVNIVAIKNTTMICMDAGRLLTLFDKSFAWQKAGRHLAERTACYAMERLLASYYETPQMRYEQLMNADPELFLQIPHHILANYLGMTKETLSRLRNTNR</sequence>
<dbReference type="EMBL" id="LVYD01000124">
    <property type="protein sequence ID" value="OQP57162.1"/>
    <property type="molecule type" value="Genomic_DNA"/>
</dbReference>